<sequence>MPKSEELKARIDYLRWFLTILLSIIVVISGGLFGLYLNDQINDVFWLGIGTIIFLSLLCFGLTSKIENRLKELGEA</sequence>
<dbReference type="EMBL" id="CAADEY010000019">
    <property type="protein sequence ID" value="VFJ47689.1"/>
    <property type="molecule type" value="Genomic_DNA"/>
</dbReference>
<feature type="transmembrane region" description="Helical" evidence="1">
    <location>
        <begin position="16"/>
        <end position="38"/>
    </location>
</feature>
<organism evidence="2">
    <name type="scientific">Candidatus Kentrum sp. DK</name>
    <dbReference type="NCBI Taxonomy" id="2126562"/>
    <lineage>
        <taxon>Bacteria</taxon>
        <taxon>Pseudomonadati</taxon>
        <taxon>Pseudomonadota</taxon>
        <taxon>Gammaproteobacteria</taxon>
        <taxon>Candidatus Kentrum</taxon>
    </lineage>
</organism>
<reference evidence="2" key="1">
    <citation type="submission" date="2019-02" db="EMBL/GenBank/DDBJ databases">
        <authorList>
            <person name="Gruber-Vodicka R. H."/>
            <person name="Seah K. B. B."/>
        </authorList>
    </citation>
    <scope>NUCLEOTIDE SEQUENCE</scope>
    <source>
        <strain evidence="2">BECK_DK161</strain>
    </source>
</reference>
<evidence type="ECO:0000256" key="1">
    <source>
        <dbReference type="SAM" id="Phobius"/>
    </source>
</evidence>
<keyword evidence="1" id="KW-0472">Membrane</keyword>
<evidence type="ECO:0000313" key="2">
    <source>
        <dbReference type="EMBL" id="VFJ47689.1"/>
    </source>
</evidence>
<name>A0A450S736_9GAMM</name>
<protein>
    <submittedName>
        <fullName evidence="2">Uncharacterized protein</fullName>
    </submittedName>
</protein>
<keyword evidence="1" id="KW-0812">Transmembrane</keyword>
<accession>A0A450S736</accession>
<keyword evidence="1" id="KW-1133">Transmembrane helix</keyword>
<feature type="transmembrane region" description="Helical" evidence="1">
    <location>
        <begin position="44"/>
        <end position="63"/>
    </location>
</feature>
<proteinExistence type="predicted"/>
<gene>
    <name evidence="2" type="ORF">BECKDK2373C_GA0170839_10196</name>
</gene>
<dbReference type="AlphaFoldDB" id="A0A450S736"/>